<dbReference type="InterPro" id="IPR004089">
    <property type="entry name" value="MCPsignal_dom"/>
</dbReference>
<proteinExistence type="inferred from homology"/>
<feature type="transmembrane region" description="Helical" evidence="7">
    <location>
        <begin position="7"/>
        <end position="34"/>
    </location>
</feature>
<dbReference type="SMART" id="SM00283">
    <property type="entry name" value="MA"/>
    <property type="match status" value="1"/>
</dbReference>
<evidence type="ECO:0000256" key="6">
    <source>
        <dbReference type="SAM" id="Coils"/>
    </source>
</evidence>
<evidence type="ECO:0000256" key="5">
    <source>
        <dbReference type="PROSITE-ProRule" id="PRU00284"/>
    </source>
</evidence>
<evidence type="ECO:0000313" key="11">
    <source>
        <dbReference type="EMBL" id="NBN79243.1"/>
    </source>
</evidence>
<evidence type="ECO:0000259" key="9">
    <source>
        <dbReference type="PROSITE" id="PS50192"/>
    </source>
</evidence>
<dbReference type="EMBL" id="JAABLQ010000001">
    <property type="protein sequence ID" value="NBN79243.1"/>
    <property type="molecule type" value="Genomic_DNA"/>
</dbReference>
<feature type="domain" description="HAMP" evidence="10">
    <location>
        <begin position="460"/>
        <end position="513"/>
    </location>
</feature>
<dbReference type="PANTHER" id="PTHR32089:SF112">
    <property type="entry name" value="LYSOZYME-LIKE PROTEIN-RELATED"/>
    <property type="match status" value="1"/>
</dbReference>
<dbReference type="Proteomes" id="UP000586722">
    <property type="component" value="Unassembled WGS sequence"/>
</dbReference>
<dbReference type="Gene3D" id="6.10.340.10">
    <property type="match status" value="1"/>
</dbReference>
<dbReference type="InterPro" id="IPR003660">
    <property type="entry name" value="HAMP_dom"/>
</dbReference>
<accession>A0A7X5F3V4</accession>
<evidence type="ECO:0000256" key="1">
    <source>
        <dbReference type="ARBA" id="ARBA00004429"/>
    </source>
</evidence>
<comment type="subcellular location">
    <subcellularLocation>
        <location evidence="1">Cell inner membrane</location>
        <topology evidence="1">Multi-pass membrane protein</topology>
    </subcellularLocation>
</comment>
<keyword evidence="3 5" id="KW-0807">Transducer</keyword>
<keyword evidence="7" id="KW-1133">Transmembrane helix</keyword>
<reference evidence="11 12" key="1">
    <citation type="submission" date="2020-01" db="EMBL/GenBank/DDBJ databases">
        <authorList>
            <person name="Peng S.Y."/>
            <person name="Li J."/>
            <person name="Wang M."/>
            <person name="Wang L."/>
            <person name="Wang C.Q."/>
            <person name="Wang J.R."/>
        </authorList>
    </citation>
    <scope>NUCLEOTIDE SEQUENCE [LARGE SCALE GENOMIC DNA]</scope>
    <source>
        <strain evidence="11 12">XCT-53</strain>
    </source>
</reference>
<sequence length="809" mass="84372">MFNNIRLFYKVSGGFFSILLLMGAIGVTAIYTLASLSQRSEISDRALTSITDLQSLSADREAFLRQPGTQAAADVTASLGALETTLSGLAAKLAGDPDALASVEAARTKVAAFGTTFAAVQADSQAVADKLKVVDQATAQLDSLTRTIGNELQRQQRDAADASVLAEAAQNDLRKLGRTGAELQAQIDLLLPMFGRGSEFKLGDITPELRAQIEASLAKINADTARLAGSRLKVLPEADGVAMTRTAETLGTLLPAMLDETNLFNRMGQKKDVADRLASLATQTTDARFKIYAALDEALNASNLMQQKLADLTTIGQQALEIASSISTVKNGTTSFLTGMGDVAPDAVEAEIDMLGMHAMQLDGASQHVPAAADAIVAMPQALDTYAAAFAAIRTAKADLETNRAELDRLTLALQDTATGLARGQSAANRAAGEMAVTTIAVAVVAAGLLGLGLAFSLNLAITRPIRSMTATMRRLATGDTATEVQGLDRADEIGDMGRAVQVFKDNALERMRLEARTQTETEAQRRRQETIERLIAEFRTTARDLIGSVEGTAQGLGSTARSLTDIAKTSAVRADEAETAAGAATGSVDSVAGAAEQLAASINEIGEQVSRTTRIVNEATVGTRETNAKVASLAAAAEKIGEVVTLIQSIAAQTNLLALNATIEAARAGEAGRGFAVVAAEVKELANQTSRATEDISTQISAIQQATEDSAHAIGEITRVMDQVNDYTGSIASAVTEQSAATSNISQNVRVAAAGTTSVSSNVSVLAKAVDETARSAEMVLSASSDLNGKTQHLRQEVDRFLSAVAAA</sequence>
<dbReference type="RefSeq" id="WP_161708885.1">
    <property type="nucleotide sequence ID" value="NZ_JAABLQ010000001.1"/>
</dbReference>
<dbReference type="Pfam" id="PF00672">
    <property type="entry name" value="HAMP"/>
    <property type="match status" value="1"/>
</dbReference>
<comment type="caution">
    <text evidence="11">The sequence shown here is derived from an EMBL/GenBank/DDBJ whole genome shotgun (WGS) entry which is preliminary data.</text>
</comment>
<dbReference type="PANTHER" id="PTHR32089">
    <property type="entry name" value="METHYL-ACCEPTING CHEMOTAXIS PROTEIN MCPB"/>
    <property type="match status" value="1"/>
</dbReference>
<dbReference type="AlphaFoldDB" id="A0A7X5F3V4"/>
<name>A0A7X5F3V4_9HYPH</name>
<dbReference type="InterPro" id="IPR000727">
    <property type="entry name" value="T_SNARE_dom"/>
</dbReference>
<keyword evidence="7" id="KW-0472">Membrane</keyword>
<feature type="coiled-coil region" evidence="6">
    <location>
        <begin position="134"/>
        <end position="186"/>
    </location>
</feature>
<dbReference type="GO" id="GO:0007165">
    <property type="term" value="P:signal transduction"/>
    <property type="evidence" value="ECO:0007669"/>
    <property type="project" value="UniProtKB-KW"/>
</dbReference>
<dbReference type="PROSITE" id="PS50192">
    <property type="entry name" value="T_SNARE"/>
    <property type="match status" value="1"/>
</dbReference>
<protein>
    <submittedName>
        <fullName evidence="11">HAMP domain-containing protein</fullName>
    </submittedName>
</protein>
<keyword evidence="2" id="KW-1003">Cell membrane</keyword>
<keyword evidence="12" id="KW-1185">Reference proteome</keyword>
<dbReference type="SUPFAM" id="SSF58104">
    <property type="entry name" value="Methyl-accepting chemotaxis protein (MCP) signaling domain"/>
    <property type="match status" value="1"/>
</dbReference>
<comment type="similarity">
    <text evidence="4">Belongs to the methyl-accepting chemotaxis (MCP) protein family.</text>
</comment>
<dbReference type="GO" id="GO:0005886">
    <property type="term" value="C:plasma membrane"/>
    <property type="evidence" value="ECO:0007669"/>
    <property type="project" value="UniProtKB-SubCell"/>
</dbReference>
<evidence type="ECO:0000256" key="2">
    <source>
        <dbReference type="ARBA" id="ARBA00022519"/>
    </source>
</evidence>
<evidence type="ECO:0000256" key="4">
    <source>
        <dbReference type="ARBA" id="ARBA00029447"/>
    </source>
</evidence>
<evidence type="ECO:0000256" key="3">
    <source>
        <dbReference type="ARBA" id="ARBA00023224"/>
    </source>
</evidence>
<feature type="domain" description="Methyl-accepting transducer" evidence="8">
    <location>
        <begin position="553"/>
        <end position="789"/>
    </location>
</feature>
<keyword evidence="7" id="KW-0812">Transmembrane</keyword>
<dbReference type="PROSITE" id="PS50885">
    <property type="entry name" value="HAMP"/>
    <property type="match status" value="1"/>
</dbReference>
<keyword evidence="6" id="KW-0175">Coiled coil</keyword>
<dbReference type="Pfam" id="PF00015">
    <property type="entry name" value="MCPsignal"/>
    <property type="match status" value="1"/>
</dbReference>
<dbReference type="Gene3D" id="1.10.287.950">
    <property type="entry name" value="Methyl-accepting chemotaxis protein"/>
    <property type="match status" value="1"/>
</dbReference>
<evidence type="ECO:0000313" key="12">
    <source>
        <dbReference type="Proteomes" id="UP000586722"/>
    </source>
</evidence>
<feature type="domain" description="T-SNARE coiled-coil homology" evidence="9">
    <location>
        <begin position="705"/>
        <end position="767"/>
    </location>
</feature>
<dbReference type="SMART" id="SM00304">
    <property type="entry name" value="HAMP"/>
    <property type="match status" value="1"/>
</dbReference>
<evidence type="ECO:0000256" key="7">
    <source>
        <dbReference type="SAM" id="Phobius"/>
    </source>
</evidence>
<gene>
    <name evidence="11" type="ORF">GWI72_13270</name>
</gene>
<dbReference type="CDD" id="cd06225">
    <property type="entry name" value="HAMP"/>
    <property type="match status" value="1"/>
</dbReference>
<feature type="transmembrane region" description="Helical" evidence="7">
    <location>
        <begin position="435"/>
        <end position="462"/>
    </location>
</feature>
<evidence type="ECO:0000259" key="8">
    <source>
        <dbReference type="PROSITE" id="PS50111"/>
    </source>
</evidence>
<evidence type="ECO:0000259" key="10">
    <source>
        <dbReference type="PROSITE" id="PS50885"/>
    </source>
</evidence>
<keyword evidence="2" id="KW-0997">Cell inner membrane</keyword>
<organism evidence="11 12">
    <name type="scientific">Pannonibacter tanglangensis</name>
    <dbReference type="NCBI Taxonomy" id="2750084"/>
    <lineage>
        <taxon>Bacteria</taxon>
        <taxon>Pseudomonadati</taxon>
        <taxon>Pseudomonadota</taxon>
        <taxon>Alphaproteobacteria</taxon>
        <taxon>Hyphomicrobiales</taxon>
        <taxon>Stappiaceae</taxon>
        <taxon>Pannonibacter</taxon>
    </lineage>
</organism>
<dbReference type="PROSITE" id="PS50111">
    <property type="entry name" value="CHEMOTAXIS_TRANSDUC_2"/>
    <property type="match status" value="1"/>
</dbReference>